<dbReference type="InterPro" id="IPR008969">
    <property type="entry name" value="CarboxyPept-like_regulatory"/>
</dbReference>
<proteinExistence type="predicted"/>
<comment type="caution">
    <text evidence="1">The sequence shown here is derived from an EMBL/GenBank/DDBJ whole genome shotgun (WGS) entry which is preliminary data.</text>
</comment>
<keyword evidence="4" id="KW-1185">Reference proteome</keyword>
<dbReference type="EMBL" id="BQKA01000049">
    <property type="protein sequence ID" value="GJM51277.1"/>
    <property type="molecule type" value="Genomic_DNA"/>
</dbReference>
<name>A0AAV5B108_9FLAO</name>
<dbReference type="Pfam" id="PF13715">
    <property type="entry name" value="CarbopepD_reg_2"/>
    <property type="match status" value="1"/>
</dbReference>
<dbReference type="EMBL" id="BQKB01000032">
    <property type="protein sequence ID" value="GJM53304.1"/>
    <property type="molecule type" value="Genomic_DNA"/>
</dbReference>
<evidence type="ECO:0000313" key="1">
    <source>
        <dbReference type="EMBL" id="GJM51277.1"/>
    </source>
</evidence>
<organism evidence="1 3">
    <name type="scientific">Capnocytophaga catalasegens</name>
    <dbReference type="NCBI Taxonomy" id="1004260"/>
    <lineage>
        <taxon>Bacteria</taxon>
        <taxon>Pseudomonadati</taxon>
        <taxon>Bacteroidota</taxon>
        <taxon>Flavobacteriia</taxon>
        <taxon>Flavobacteriales</taxon>
        <taxon>Flavobacteriaceae</taxon>
        <taxon>Capnocytophaga</taxon>
    </lineage>
</organism>
<evidence type="ECO:0008006" key="5">
    <source>
        <dbReference type="Google" id="ProtNLM"/>
    </source>
</evidence>
<gene>
    <name evidence="1" type="ORF">RCZ15_22500</name>
    <name evidence="2" type="ORF">RCZ16_16210</name>
</gene>
<dbReference type="RefSeq" id="WP_264845316.1">
    <property type="nucleotide sequence ID" value="NZ_BPMA01000007.1"/>
</dbReference>
<dbReference type="Proteomes" id="UP001207736">
    <property type="component" value="Unassembled WGS sequence"/>
</dbReference>
<evidence type="ECO:0000313" key="2">
    <source>
        <dbReference type="EMBL" id="GJM53304.1"/>
    </source>
</evidence>
<accession>A0AAV5B108</accession>
<protein>
    <recommendedName>
        <fullName evidence="5">SusC/RagA family TonB-linked outer membrane protein</fullName>
    </recommendedName>
</protein>
<evidence type="ECO:0000313" key="4">
    <source>
        <dbReference type="Proteomes" id="UP001208692"/>
    </source>
</evidence>
<dbReference type="Proteomes" id="UP001208692">
    <property type="component" value="Unassembled WGS sequence"/>
</dbReference>
<evidence type="ECO:0000313" key="3">
    <source>
        <dbReference type="Proteomes" id="UP001207736"/>
    </source>
</evidence>
<dbReference type="AlphaFoldDB" id="A0AAV5B108"/>
<dbReference type="SUPFAM" id="SSF49464">
    <property type="entry name" value="Carboxypeptidase regulatory domain-like"/>
    <property type="match status" value="1"/>
</dbReference>
<reference evidence="1 4" key="1">
    <citation type="submission" date="2021-11" db="EMBL/GenBank/DDBJ databases">
        <title>Draft genome sequence of Capnocytophaga sp. strain KC07075 isolated from cat oral cavity.</title>
        <authorList>
            <person name="Suzuki M."/>
            <person name="Imaoka K."/>
            <person name="Kimura M."/>
            <person name="Morikawa S."/>
            <person name="Maeda K."/>
        </authorList>
    </citation>
    <scope>NUCLEOTIDE SEQUENCE</scope>
    <source>
        <strain evidence="1">KC07075</strain>
        <strain evidence="2 4">KC07079</strain>
    </source>
</reference>
<sequence>MQQNRIIIGIVTDEDGNPLLGVSVVVKGTDKGVATDFDGKFSLEIAPDAKMLEISSVGFITQEVAIAGKSSFTIVLKEDTQQLEEVIVVGYGVQRRGDVTTAILRCEPKIWKTNP</sequence>
<dbReference type="Gene3D" id="2.60.40.1120">
    <property type="entry name" value="Carboxypeptidase-like, regulatory domain"/>
    <property type="match status" value="1"/>
</dbReference>